<feature type="transmembrane region" description="Helical" evidence="1">
    <location>
        <begin position="53"/>
        <end position="74"/>
    </location>
</feature>
<keyword evidence="1" id="KW-0472">Membrane</keyword>
<sequence>MSNKGKAKPNNSEIVAAMRDFSKQEISLGFFSESSRNIDEKQKKLLRRPPIQTFGLVILSLLGIVLFELLTSTAPDLPEFITENYVPLWIVFLGVVAATFKLLLMGAKYDERRMALFCKTNALLEVPYRTTYPGDLRDGLGTDSAFTGLGSAGQCFSFGRINGWFDKDHKPPTRMHGYSVDPNADVESLLFVRVEAEGLNQDLEYFSPDRPVSREHIAKISEKGFQALSSLAKQYAVVIGEGAVLVSGAGGSLNSVVDSLLIVDLSLESRWKLMQRIIGGKLADVVEGLA</sequence>
<dbReference type="AlphaFoldDB" id="A0A6J6HL79"/>
<proteinExistence type="predicted"/>
<reference evidence="2" key="1">
    <citation type="submission" date="2020-05" db="EMBL/GenBank/DDBJ databases">
        <authorList>
            <person name="Chiriac C."/>
            <person name="Salcher M."/>
            <person name="Ghai R."/>
            <person name="Kavagutti S V."/>
        </authorList>
    </citation>
    <scope>NUCLEOTIDE SEQUENCE</scope>
</reference>
<dbReference type="EMBL" id="CAEZUR010000049">
    <property type="protein sequence ID" value="CAB4609438.1"/>
    <property type="molecule type" value="Genomic_DNA"/>
</dbReference>
<evidence type="ECO:0000256" key="1">
    <source>
        <dbReference type="SAM" id="Phobius"/>
    </source>
</evidence>
<gene>
    <name evidence="2" type="ORF">UFOPK1843_00720</name>
</gene>
<keyword evidence="1" id="KW-0812">Transmembrane</keyword>
<name>A0A6J6HL79_9ZZZZ</name>
<protein>
    <submittedName>
        <fullName evidence="2">Unannotated protein</fullName>
    </submittedName>
</protein>
<feature type="transmembrane region" description="Helical" evidence="1">
    <location>
        <begin position="86"/>
        <end position="104"/>
    </location>
</feature>
<accession>A0A6J6HL79</accession>
<evidence type="ECO:0000313" key="2">
    <source>
        <dbReference type="EMBL" id="CAB4609438.1"/>
    </source>
</evidence>
<keyword evidence="1" id="KW-1133">Transmembrane helix</keyword>
<organism evidence="2">
    <name type="scientific">freshwater metagenome</name>
    <dbReference type="NCBI Taxonomy" id="449393"/>
    <lineage>
        <taxon>unclassified sequences</taxon>
        <taxon>metagenomes</taxon>
        <taxon>ecological metagenomes</taxon>
    </lineage>
</organism>